<evidence type="ECO:0000313" key="2">
    <source>
        <dbReference type="Proteomes" id="UP001315278"/>
    </source>
</evidence>
<dbReference type="RefSeq" id="WP_212397265.1">
    <property type="nucleotide sequence ID" value="NZ_JAFCJH010000060.1"/>
</dbReference>
<gene>
    <name evidence="1" type="ORF">JQ615_35695</name>
</gene>
<comment type="caution">
    <text evidence="1">The sequence shown here is derived from an EMBL/GenBank/DDBJ whole genome shotgun (WGS) entry which is preliminary data.</text>
</comment>
<dbReference type="Proteomes" id="UP001315278">
    <property type="component" value="Unassembled WGS sequence"/>
</dbReference>
<dbReference type="EMBL" id="JAFCJH010000060">
    <property type="protein sequence ID" value="MBR0800719.1"/>
    <property type="molecule type" value="Genomic_DNA"/>
</dbReference>
<name>A0ABS5FV52_9BRAD</name>
<sequence length="153" mass="16462">MVSGILVQKPGFRKFFWNIDAEVGLNSPNRTDDVQLVQLGYAFMAMAPTTPNEIRATFAAVQVGAFCTGRDDDPLVQAIFAHESSRGGTVDGHVSVIGTSNGIYMDSSGPHTYMLTALVNNIQDGMPNDFPRLDKHPACPPDLKAAVLKVLIA</sequence>
<proteinExistence type="predicted"/>
<organism evidence="1 2">
    <name type="scientific">Bradyrhizobium jicamae</name>
    <dbReference type="NCBI Taxonomy" id="280332"/>
    <lineage>
        <taxon>Bacteria</taxon>
        <taxon>Pseudomonadati</taxon>
        <taxon>Pseudomonadota</taxon>
        <taxon>Alphaproteobacteria</taxon>
        <taxon>Hyphomicrobiales</taxon>
        <taxon>Nitrobacteraceae</taxon>
        <taxon>Bradyrhizobium</taxon>
    </lineage>
</organism>
<keyword evidence="2" id="KW-1185">Reference proteome</keyword>
<evidence type="ECO:0000313" key="1">
    <source>
        <dbReference type="EMBL" id="MBR0800719.1"/>
    </source>
</evidence>
<accession>A0ABS5FV52</accession>
<protein>
    <submittedName>
        <fullName evidence="1">Uncharacterized protein</fullName>
    </submittedName>
</protein>
<reference evidence="2" key="1">
    <citation type="journal article" date="2021" name="ISME J.">
        <title>Evolutionary origin and ecological implication of a unique nif island in free-living Bradyrhizobium lineages.</title>
        <authorList>
            <person name="Tao J."/>
        </authorList>
    </citation>
    <scope>NUCLEOTIDE SEQUENCE [LARGE SCALE GENOMIC DNA]</scope>
    <source>
        <strain evidence="2">SZCCT0434</strain>
    </source>
</reference>